<evidence type="ECO:0000313" key="4">
    <source>
        <dbReference type="Proteomes" id="UP001281761"/>
    </source>
</evidence>
<proteinExistence type="predicted"/>
<dbReference type="Proteomes" id="UP001281761">
    <property type="component" value="Unassembled WGS sequence"/>
</dbReference>
<reference evidence="2 4" key="1">
    <citation type="journal article" date="2022" name="bioRxiv">
        <title>Genomics of Preaxostyla Flagellates Illuminates Evolutionary Transitions and the Path Towards Mitochondrial Loss.</title>
        <authorList>
            <person name="Novak L.V.F."/>
            <person name="Treitli S.C."/>
            <person name="Pyrih J."/>
            <person name="Halakuc P."/>
            <person name="Pipaliya S.V."/>
            <person name="Vacek V."/>
            <person name="Brzon O."/>
            <person name="Soukal P."/>
            <person name="Eme L."/>
            <person name="Dacks J.B."/>
            <person name="Karnkowska A."/>
            <person name="Elias M."/>
            <person name="Hampl V."/>
        </authorList>
    </citation>
    <scope>NUCLEOTIDE SEQUENCE [LARGE SCALE GENOMIC DNA]</scope>
    <source>
        <strain evidence="2">NAU3</strain>
        <tissue evidence="2">Gut</tissue>
    </source>
</reference>
<accession>A0ABQ9X070</accession>
<comment type="caution">
    <text evidence="2">The sequence shown here is derived from an EMBL/GenBank/DDBJ whole genome shotgun (WGS) entry which is preliminary data.</text>
</comment>
<organism evidence="2 4">
    <name type="scientific">Blattamonas nauphoetae</name>
    <dbReference type="NCBI Taxonomy" id="2049346"/>
    <lineage>
        <taxon>Eukaryota</taxon>
        <taxon>Metamonada</taxon>
        <taxon>Preaxostyla</taxon>
        <taxon>Oxymonadida</taxon>
        <taxon>Blattamonas</taxon>
    </lineage>
</organism>
<feature type="compositionally biased region" description="Basic and acidic residues" evidence="1">
    <location>
        <begin position="16"/>
        <end position="28"/>
    </location>
</feature>
<feature type="compositionally biased region" description="Basic residues" evidence="1">
    <location>
        <begin position="178"/>
        <end position="187"/>
    </location>
</feature>
<evidence type="ECO:0000313" key="3">
    <source>
        <dbReference type="EMBL" id="KAK2947591.1"/>
    </source>
</evidence>
<feature type="compositionally biased region" description="Basic and acidic residues" evidence="1">
    <location>
        <begin position="269"/>
        <end position="278"/>
    </location>
</feature>
<evidence type="ECO:0000313" key="2">
    <source>
        <dbReference type="EMBL" id="KAK2944367.1"/>
    </source>
</evidence>
<evidence type="ECO:0000256" key="1">
    <source>
        <dbReference type="SAM" id="MobiDB-lite"/>
    </source>
</evidence>
<protein>
    <submittedName>
        <fullName evidence="2">Uncharacterized protein</fullName>
    </submittedName>
</protein>
<feature type="region of interest" description="Disordered" evidence="1">
    <location>
        <begin position="269"/>
        <end position="303"/>
    </location>
</feature>
<feature type="compositionally biased region" description="Basic and acidic residues" evidence="1">
    <location>
        <begin position="287"/>
        <end position="303"/>
    </location>
</feature>
<keyword evidence="4" id="KW-1185">Reference proteome</keyword>
<gene>
    <name evidence="3" type="ORF">BLNAU_17496</name>
    <name evidence="2" type="ORF">BLNAU_20712</name>
</gene>
<name>A0ABQ9X070_9EUKA</name>
<feature type="region of interest" description="Disordered" evidence="1">
    <location>
        <begin position="140"/>
        <end position="187"/>
    </location>
</feature>
<dbReference type="EMBL" id="JARBJD010000302">
    <property type="protein sequence ID" value="KAK2944367.1"/>
    <property type="molecule type" value="Genomic_DNA"/>
</dbReference>
<feature type="region of interest" description="Disordered" evidence="1">
    <location>
        <begin position="1"/>
        <end position="96"/>
    </location>
</feature>
<sequence length="303" mass="35390">MSSRHTTGNPPIDFFAWERDAQKEKELNQEQTNNLTKKQRDEQRTRSKQNKEQQEIKSAKKPSDEHKTSRSSRFTQPEIKPFDKERHEKKKAHSHPQTFQFLALAVQNGLSDTNSPSTNSFPAPQQLLTSSVQHVERKPHRAAVSPSPTQLHRKLRHTHPNPHLLPTRHKPLHEPRPLHTHQHPPPRHRQISFFEQSQRDDRISLAVINFYVVLVGFRQSIHTTTDTRSLSHKLFDHNTDHEQSRFGNHAFVFLNRHWESAFDGFDRADGGDHGRRAEALPTQRVAQHAEQKHNTRGEERERI</sequence>
<dbReference type="EMBL" id="JARBJD010000196">
    <property type="protein sequence ID" value="KAK2947591.1"/>
    <property type="molecule type" value="Genomic_DNA"/>
</dbReference>
<feature type="compositionally biased region" description="Basic and acidic residues" evidence="1">
    <location>
        <begin position="38"/>
        <end position="68"/>
    </location>
</feature>
<feature type="compositionally biased region" description="Basic residues" evidence="1">
    <location>
        <begin position="151"/>
        <end position="171"/>
    </location>
</feature>